<dbReference type="OrthoDB" id="3826566at2"/>
<dbReference type="Pfam" id="PF07811">
    <property type="entry name" value="TadE"/>
    <property type="match status" value="1"/>
</dbReference>
<feature type="domain" description="TadE-like" evidence="2">
    <location>
        <begin position="6"/>
        <end position="48"/>
    </location>
</feature>
<dbReference type="RefSeq" id="WP_146828432.1">
    <property type="nucleotide sequence ID" value="NZ_BAAAYQ010000005.1"/>
</dbReference>
<protein>
    <recommendedName>
        <fullName evidence="2">TadE-like domain-containing protein</fullName>
    </recommendedName>
</protein>
<evidence type="ECO:0000259" key="2">
    <source>
        <dbReference type="Pfam" id="PF07811"/>
    </source>
</evidence>
<reference evidence="3 4" key="1">
    <citation type="submission" date="2019-07" db="EMBL/GenBank/DDBJ databases">
        <title>Whole genome shotgun sequence of Aeromicrobium flavum NBRC 107625.</title>
        <authorList>
            <person name="Hosoyama A."/>
            <person name="Uohara A."/>
            <person name="Ohji S."/>
            <person name="Ichikawa N."/>
        </authorList>
    </citation>
    <scope>NUCLEOTIDE SEQUENCE [LARGE SCALE GENOMIC DNA]</scope>
    <source>
        <strain evidence="3 4">NBRC 107625</strain>
    </source>
</reference>
<comment type="caution">
    <text evidence="3">The sequence shown here is derived from an EMBL/GenBank/DDBJ whole genome shotgun (WGS) entry which is preliminary data.</text>
</comment>
<organism evidence="3 4">
    <name type="scientific">Aeromicrobium flavum</name>
    <dbReference type="NCBI Taxonomy" id="416568"/>
    <lineage>
        <taxon>Bacteria</taxon>
        <taxon>Bacillati</taxon>
        <taxon>Actinomycetota</taxon>
        <taxon>Actinomycetes</taxon>
        <taxon>Propionibacteriales</taxon>
        <taxon>Nocardioidaceae</taxon>
        <taxon>Aeromicrobium</taxon>
    </lineage>
</organism>
<keyword evidence="1" id="KW-1133">Transmembrane helix</keyword>
<proteinExistence type="predicted"/>
<sequence>MRDERGAAVPEFVLVLTVLIPLVLGIAQLALVLHVRNTMVAAASDGARAAAALDAGVAGAESRARDVIRTTLADRFADDVVARESQVDGVPVIEVRIRGEVPPLGLWGPGVAVDAVGHAVRQEEP</sequence>
<dbReference type="EMBL" id="BJZQ01000019">
    <property type="protein sequence ID" value="GEO90460.1"/>
    <property type="molecule type" value="Genomic_DNA"/>
</dbReference>
<keyword evidence="1" id="KW-0812">Transmembrane</keyword>
<dbReference type="InterPro" id="IPR012495">
    <property type="entry name" value="TadE-like_dom"/>
</dbReference>
<accession>A0A512HYK1</accession>
<evidence type="ECO:0000313" key="4">
    <source>
        <dbReference type="Proteomes" id="UP000321769"/>
    </source>
</evidence>
<evidence type="ECO:0000313" key="3">
    <source>
        <dbReference type="EMBL" id="GEO90460.1"/>
    </source>
</evidence>
<dbReference type="Proteomes" id="UP000321769">
    <property type="component" value="Unassembled WGS sequence"/>
</dbReference>
<keyword evidence="1" id="KW-0472">Membrane</keyword>
<name>A0A512HYK1_9ACTN</name>
<dbReference type="AlphaFoldDB" id="A0A512HYK1"/>
<evidence type="ECO:0000256" key="1">
    <source>
        <dbReference type="SAM" id="Phobius"/>
    </source>
</evidence>
<keyword evidence="4" id="KW-1185">Reference proteome</keyword>
<gene>
    <name evidence="3" type="ORF">AFL01nite_27870</name>
</gene>
<feature type="transmembrane region" description="Helical" evidence="1">
    <location>
        <begin position="12"/>
        <end position="33"/>
    </location>
</feature>